<proteinExistence type="predicted"/>
<feature type="compositionally biased region" description="Polar residues" evidence="1">
    <location>
        <begin position="10"/>
        <end position="19"/>
    </location>
</feature>
<evidence type="ECO:0008006" key="4">
    <source>
        <dbReference type="Google" id="ProtNLM"/>
    </source>
</evidence>
<dbReference type="SUPFAM" id="SSF81383">
    <property type="entry name" value="F-box domain"/>
    <property type="match status" value="1"/>
</dbReference>
<protein>
    <recommendedName>
        <fullName evidence="4">F-box domain-containing protein</fullName>
    </recommendedName>
</protein>
<evidence type="ECO:0000256" key="1">
    <source>
        <dbReference type="SAM" id="MobiDB-lite"/>
    </source>
</evidence>
<gene>
    <name evidence="2" type="ORF">BDW59DRAFT_157911</name>
</gene>
<keyword evidence="3" id="KW-1185">Reference proteome</keyword>
<comment type="caution">
    <text evidence="2">The sequence shown here is derived from an EMBL/GenBank/DDBJ whole genome shotgun (WGS) entry which is preliminary data.</text>
</comment>
<feature type="compositionally biased region" description="Basic and acidic residues" evidence="1">
    <location>
        <begin position="22"/>
        <end position="35"/>
    </location>
</feature>
<evidence type="ECO:0000313" key="2">
    <source>
        <dbReference type="EMBL" id="KAL2831485.1"/>
    </source>
</evidence>
<reference evidence="2 3" key="1">
    <citation type="submission" date="2024-07" db="EMBL/GenBank/DDBJ databases">
        <title>Section-level genome sequencing and comparative genomics of Aspergillus sections Usti and Cavernicolus.</title>
        <authorList>
            <consortium name="Lawrence Berkeley National Laboratory"/>
            <person name="Nybo J.L."/>
            <person name="Vesth T.C."/>
            <person name="Theobald S."/>
            <person name="Frisvad J.C."/>
            <person name="Larsen T.O."/>
            <person name="Kjaerboelling I."/>
            <person name="Rothschild-Mancinelli K."/>
            <person name="Lyhne E.K."/>
            <person name="Kogle M.E."/>
            <person name="Barry K."/>
            <person name="Clum A."/>
            <person name="Na H."/>
            <person name="Ledsgaard L."/>
            <person name="Lin J."/>
            <person name="Lipzen A."/>
            <person name="Kuo A."/>
            <person name="Riley R."/>
            <person name="Mondo S."/>
            <person name="LaButti K."/>
            <person name="Haridas S."/>
            <person name="Pangalinan J."/>
            <person name="Salamov A.A."/>
            <person name="Simmons B.A."/>
            <person name="Magnuson J.K."/>
            <person name="Chen J."/>
            <person name="Drula E."/>
            <person name="Henrissat B."/>
            <person name="Wiebenga A."/>
            <person name="Lubbers R.J."/>
            <person name="Gomes A.C."/>
            <person name="Makela M.R."/>
            <person name="Stajich J."/>
            <person name="Grigoriev I.V."/>
            <person name="Mortensen U.H."/>
            <person name="De vries R.P."/>
            <person name="Baker S.E."/>
            <person name="Andersen M.R."/>
        </authorList>
    </citation>
    <scope>NUCLEOTIDE SEQUENCE [LARGE SCALE GENOMIC DNA]</scope>
    <source>
        <strain evidence="2 3">CBS 600.67</strain>
    </source>
</reference>
<dbReference type="Proteomes" id="UP001610335">
    <property type="component" value="Unassembled WGS sequence"/>
</dbReference>
<organism evidence="2 3">
    <name type="scientific">Aspergillus cavernicola</name>
    <dbReference type="NCBI Taxonomy" id="176166"/>
    <lineage>
        <taxon>Eukaryota</taxon>
        <taxon>Fungi</taxon>
        <taxon>Dikarya</taxon>
        <taxon>Ascomycota</taxon>
        <taxon>Pezizomycotina</taxon>
        <taxon>Eurotiomycetes</taxon>
        <taxon>Eurotiomycetidae</taxon>
        <taxon>Eurotiales</taxon>
        <taxon>Aspergillaceae</taxon>
        <taxon>Aspergillus</taxon>
        <taxon>Aspergillus subgen. Nidulantes</taxon>
    </lineage>
</organism>
<dbReference type="InterPro" id="IPR036047">
    <property type="entry name" value="F-box-like_dom_sf"/>
</dbReference>
<sequence>MAPKRKYSVSHANTSSSPQKLLRQEPEPERKEADPPRYLSFDCASQILGYLKIQDIGRCEQVDRGWRDFIRVWISIVGLRQHFSESWNSEDAKDCTWATNAFKRDARILTRTARSIRKFAATSKYLSIAGDYVDW</sequence>
<name>A0ABR4IUQ1_9EURO</name>
<accession>A0ABR4IUQ1</accession>
<dbReference type="EMBL" id="JBFXLS010000009">
    <property type="protein sequence ID" value="KAL2831485.1"/>
    <property type="molecule type" value="Genomic_DNA"/>
</dbReference>
<feature type="region of interest" description="Disordered" evidence="1">
    <location>
        <begin position="1"/>
        <end position="36"/>
    </location>
</feature>
<evidence type="ECO:0000313" key="3">
    <source>
        <dbReference type="Proteomes" id="UP001610335"/>
    </source>
</evidence>
<dbReference type="Gene3D" id="1.20.1280.50">
    <property type="match status" value="1"/>
</dbReference>